<comment type="caution">
    <text evidence="2">The sequence shown here is derived from an EMBL/GenBank/DDBJ whole genome shotgun (WGS) entry which is preliminary data.</text>
</comment>
<evidence type="ECO:0008006" key="4">
    <source>
        <dbReference type="Google" id="ProtNLM"/>
    </source>
</evidence>
<sequence>MDSDDEIQMSLFQTEDKEQTIETAKDKNGRNTKRVVKKPTLHDGIVIGDEYDTITNSKKHSKDVKKLINNNSTEIVTHHQRVKDDKGHWAKKPCDVEFVVDPDTLSLWLKATKIICEQEYNVFEKSGEKMIKQLSLFKKDANLKFVTINLYKSGTIMIQGLNTCVQWKEKFYNQIKAQVLVNKGEENHQTSNTDEITYTSDSASVNNQLDYDDKHDKTPSEQSDNFETRISKLENSIQGIDSTLCDINLKCSNIINSNGDIHTLKAEVAIIKKDLELLLPNIKNDLCTDMVLLKNRIGQNSDQINFLKTCHSKALDDIKLEMKSIQMGQLDHAAKTLSTDLSYGNKTGPMNNETQQQNVSPISPASPKPGPSINVKNKQEHEPGIPVHNDTSVNFTELPHEDRQRNDRHCENVKRLILTDSIGRRLNGGRMDGNKSTWTQFIPNGIVGLIDFLENSPINHVCEKVALITGTREIRKNKTDQQISEQCLNLLKLANNKFPNSKISLCGLLPSVDYIDLNHRINMYNNMLTNLCKQHNVEYLNIYQIVCENNIPSEYYYHDEVHLNNIGLSRLAKLIKQNFGLQTKLPLNNYVNWRGNGYRPRQHPSYSYHASTKYQHEHTPDSYSPSHYSTPQPKQRQGPLYSYHVSPKYQHEHTPDSYSAPQYNSPQPPQNNLNKKQQLDEIMKLLANLIT</sequence>
<accession>A0AAN8K1C8</accession>
<dbReference type="AlphaFoldDB" id="A0AAN8K1C8"/>
<evidence type="ECO:0000313" key="3">
    <source>
        <dbReference type="Proteomes" id="UP001347796"/>
    </source>
</evidence>
<feature type="region of interest" description="Disordered" evidence="1">
    <location>
        <begin position="341"/>
        <end position="393"/>
    </location>
</feature>
<protein>
    <recommendedName>
        <fullName evidence="4">SGNH hydrolase-type esterase domain-containing protein</fullName>
    </recommendedName>
</protein>
<proteinExistence type="predicted"/>
<keyword evidence="3" id="KW-1185">Reference proteome</keyword>
<feature type="compositionally biased region" description="Polar residues" evidence="1">
    <location>
        <begin position="341"/>
        <end position="363"/>
    </location>
</feature>
<reference evidence="2 3" key="1">
    <citation type="submission" date="2024-01" db="EMBL/GenBank/DDBJ databases">
        <title>The genome of the rayed Mediterranean limpet Patella caerulea (Linnaeus, 1758).</title>
        <authorList>
            <person name="Anh-Thu Weber A."/>
            <person name="Halstead-Nussloch G."/>
        </authorList>
    </citation>
    <scope>NUCLEOTIDE SEQUENCE [LARGE SCALE GENOMIC DNA]</scope>
    <source>
        <strain evidence="2">AATW-2023a</strain>
        <tissue evidence="2">Whole specimen</tissue>
    </source>
</reference>
<dbReference type="EMBL" id="JAZGQO010000002">
    <property type="protein sequence ID" value="KAK6190793.1"/>
    <property type="molecule type" value="Genomic_DNA"/>
</dbReference>
<dbReference type="SUPFAM" id="SSF52266">
    <property type="entry name" value="SGNH hydrolase"/>
    <property type="match status" value="1"/>
</dbReference>
<feature type="compositionally biased region" description="Polar residues" evidence="1">
    <location>
        <begin position="621"/>
        <end position="635"/>
    </location>
</feature>
<evidence type="ECO:0000256" key="1">
    <source>
        <dbReference type="SAM" id="MobiDB-lite"/>
    </source>
</evidence>
<name>A0AAN8K1C8_PATCE</name>
<feature type="region of interest" description="Disordered" evidence="1">
    <location>
        <begin position="602"/>
        <end position="673"/>
    </location>
</feature>
<organism evidence="2 3">
    <name type="scientific">Patella caerulea</name>
    <name type="common">Rayed Mediterranean limpet</name>
    <dbReference type="NCBI Taxonomy" id="87958"/>
    <lineage>
        <taxon>Eukaryota</taxon>
        <taxon>Metazoa</taxon>
        <taxon>Spiralia</taxon>
        <taxon>Lophotrochozoa</taxon>
        <taxon>Mollusca</taxon>
        <taxon>Gastropoda</taxon>
        <taxon>Patellogastropoda</taxon>
        <taxon>Patelloidea</taxon>
        <taxon>Patellidae</taxon>
        <taxon>Patella</taxon>
    </lineage>
</organism>
<evidence type="ECO:0000313" key="2">
    <source>
        <dbReference type="EMBL" id="KAK6190793.1"/>
    </source>
</evidence>
<dbReference type="Proteomes" id="UP001347796">
    <property type="component" value="Unassembled WGS sequence"/>
</dbReference>
<dbReference type="Gene3D" id="3.40.50.1110">
    <property type="entry name" value="SGNH hydrolase"/>
    <property type="match status" value="1"/>
</dbReference>
<dbReference type="InterPro" id="IPR036514">
    <property type="entry name" value="SGNH_hydro_sf"/>
</dbReference>
<gene>
    <name evidence="2" type="ORF">SNE40_002581</name>
</gene>
<feature type="compositionally biased region" description="Low complexity" evidence="1">
    <location>
        <begin position="658"/>
        <end position="673"/>
    </location>
</feature>
<feature type="compositionally biased region" description="Polar residues" evidence="1">
    <location>
        <begin position="604"/>
        <end position="613"/>
    </location>
</feature>